<sequence length="63" mass="6840">MCDHSSSLAIANTNEVHNFRLEACNALEQLNTTAGRITNNVLMAQTIDQIIGAISNQLQGQLK</sequence>
<evidence type="ECO:0000313" key="1">
    <source>
        <dbReference type="Proteomes" id="UP000887565"/>
    </source>
</evidence>
<dbReference type="Proteomes" id="UP000887565">
    <property type="component" value="Unplaced"/>
</dbReference>
<keyword evidence="1" id="KW-1185">Reference proteome</keyword>
<dbReference type="AlphaFoldDB" id="A0A915I1H2"/>
<proteinExistence type="predicted"/>
<dbReference type="WBParaSite" id="nRc.2.0.1.t07317-RA">
    <property type="protein sequence ID" value="nRc.2.0.1.t07317-RA"/>
    <property type="gene ID" value="nRc.2.0.1.g07317"/>
</dbReference>
<reference evidence="2" key="1">
    <citation type="submission" date="2022-11" db="UniProtKB">
        <authorList>
            <consortium name="WormBaseParasite"/>
        </authorList>
    </citation>
    <scope>IDENTIFICATION</scope>
</reference>
<protein>
    <submittedName>
        <fullName evidence="2">Uncharacterized protein</fullName>
    </submittedName>
</protein>
<evidence type="ECO:0000313" key="2">
    <source>
        <dbReference type="WBParaSite" id="nRc.2.0.1.t07317-RA"/>
    </source>
</evidence>
<name>A0A915I1H2_ROMCU</name>
<organism evidence="1 2">
    <name type="scientific">Romanomermis culicivorax</name>
    <name type="common">Nematode worm</name>
    <dbReference type="NCBI Taxonomy" id="13658"/>
    <lineage>
        <taxon>Eukaryota</taxon>
        <taxon>Metazoa</taxon>
        <taxon>Ecdysozoa</taxon>
        <taxon>Nematoda</taxon>
        <taxon>Enoplea</taxon>
        <taxon>Dorylaimia</taxon>
        <taxon>Mermithida</taxon>
        <taxon>Mermithoidea</taxon>
        <taxon>Mermithidae</taxon>
        <taxon>Romanomermis</taxon>
    </lineage>
</organism>
<accession>A0A915I1H2</accession>